<sequence>MHEAHLTALCNFFSFAKFQSGKAIWLHCLFFLKFDKLRNPLYNII</sequence>
<dbReference type="STRING" id="411473.RUMCAL_01025"/>
<name>U2MBE7_9FIRM</name>
<keyword evidence="2" id="KW-1185">Reference proteome</keyword>
<dbReference type="HOGENOM" id="CLU_3204864_0_0_9"/>
<evidence type="ECO:0000313" key="1">
    <source>
        <dbReference type="EMBL" id="ERJ96613.1"/>
    </source>
</evidence>
<dbReference type="EMBL" id="AWVF01000113">
    <property type="protein sequence ID" value="ERJ96613.1"/>
    <property type="molecule type" value="Genomic_DNA"/>
</dbReference>
<evidence type="ECO:0000313" key="2">
    <source>
        <dbReference type="Proteomes" id="UP000016662"/>
    </source>
</evidence>
<dbReference type="AlphaFoldDB" id="U2MBE7"/>
<protein>
    <submittedName>
        <fullName evidence="1">Uncharacterized protein</fullName>
    </submittedName>
</protein>
<accession>U2MBE7</accession>
<dbReference type="Proteomes" id="UP000016662">
    <property type="component" value="Unassembled WGS sequence"/>
</dbReference>
<reference evidence="1 2" key="1">
    <citation type="submission" date="2013-07" db="EMBL/GenBank/DDBJ databases">
        <authorList>
            <person name="Weinstock G."/>
            <person name="Sodergren E."/>
            <person name="Wylie T."/>
            <person name="Fulton L."/>
            <person name="Fulton R."/>
            <person name="Fronick C."/>
            <person name="O'Laughlin M."/>
            <person name="Godfrey J."/>
            <person name="Miner T."/>
            <person name="Herter B."/>
            <person name="Appelbaum E."/>
            <person name="Cordes M."/>
            <person name="Lek S."/>
            <person name="Wollam A."/>
            <person name="Pepin K.H."/>
            <person name="Palsikar V.B."/>
            <person name="Mitreva M."/>
            <person name="Wilson R.K."/>
        </authorList>
    </citation>
    <scope>NUCLEOTIDE SEQUENCE [LARGE SCALE GENOMIC DNA]</scope>
    <source>
        <strain evidence="1 2">ATCC 27760</strain>
    </source>
</reference>
<comment type="caution">
    <text evidence="1">The sequence shown here is derived from an EMBL/GenBank/DDBJ whole genome shotgun (WGS) entry which is preliminary data.</text>
</comment>
<organism evidence="1 2">
    <name type="scientific">Ruminococcus callidus ATCC 27760</name>
    <dbReference type="NCBI Taxonomy" id="411473"/>
    <lineage>
        <taxon>Bacteria</taxon>
        <taxon>Bacillati</taxon>
        <taxon>Bacillota</taxon>
        <taxon>Clostridia</taxon>
        <taxon>Eubacteriales</taxon>
        <taxon>Oscillospiraceae</taxon>
        <taxon>Ruminococcus</taxon>
    </lineage>
</organism>
<gene>
    <name evidence="1" type="ORF">RUMCAL_01025</name>
</gene>
<proteinExistence type="predicted"/>